<dbReference type="Gene3D" id="2.60.40.790">
    <property type="match status" value="1"/>
</dbReference>
<gene>
    <name evidence="2" type="ORF">MNB_SV-9-696</name>
</gene>
<dbReference type="AlphaFoldDB" id="A0A1W1BW34"/>
<protein>
    <submittedName>
        <fullName evidence="2">Small heat shock protein</fullName>
    </submittedName>
</protein>
<proteinExistence type="predicted"/>
<accession>A0A1W1BW34</accession>
<reference evidence="2" key="1">
    <citation type="submission" date="2016-10" db="EMBL/GenBank/DDBJ databases">
        <authorList>
            <person name="de Groot N.N."/>
        </authorList>
    </citation>
    <scope>NUCLEOTIDE SEQUENCE</scope>
</reference>
<dbReference type="Pfam" id="PF00011">
    <property type="entry name" value="HSP20"/>
    <property type="match status" value="1"/>
</dbReference>
<dbReference type="InterPro" id="IPR008978">
    <property type="entry name" value="HSP20-like_chaperone"/>
</dbReference>
<dbReference type="InterPro" id="IPR031107">
    <property type="entry name" value="Small_HSP"/>
</dbReference>
<dbReference type="PANTHER" id="PTHR11527">
    <property type="entry name" value="HEAT-SHOCK PROTEIN 20 FAMILY MEMBER"/>
    <property type="match status" value="1"/>
</dbReference>
<dbReference type="CDD" id="cd06464">
    <property type="entry name" value="ACD_sHsps-like"/>
    <property type="match status" value="1"/>
</dbReference>
<sequence length="165" mass="18992">MKKAILGLVTTSIFSTLNAGMFISNTMDSEFDRMNGYFNSMIKSRVNHEFNNIHNFDYPKFNIEEAKNQFIITFDLAGMNKADLDLSIEDGNRLKLKGEKNSSKDDSNQTYIRKEIFYGKFEKVIPLPENIDTTKLTTEYKDGILKVIIPKKDIKEKSSQSIEIK</sequence>
<evidence type="ECO:0000259" key="1">
    <source>
        <dbReference type="PROSITE" id="PS01031"/>
    </source>
</evidence>
<evidence type="ECO:0000313" key="2">
    <source>
        <dbReference type="EMBL" id="SFV57723.1"/>
    </source>
</evidence>
<dbReference type="PROSITE" id="PS01031">
    <property type="entry name" value="SHSP"/>
    <property type="match status" value="1"/>
</dbReference>
<organism evidence="2">
    <name type="scientific">hydrothermal vent metagenome</name>
    <dbReference type="NCBI Taxonomy" id="652676"/>
    <lineage>
        <taxon>unclassified sequences</taxon>
        <taxon>metagenomes</taxon>
        <taxon>ecological metagenomes</taxon>
    </lineage>
</organism>
<feature type="domain" description="SHSP" evidence="1">
    <location>
        <begin position="52"/>
        <end position="165"/>
    </location>
</feature>
<dbReference type="EMBL" id="FPHG01000033">
    <property type="protein sequence ID" value="SFV57723.1"/>
    <property type="molecule type" value="Genomic_DNA"/>
</dbReference>
<name>A0A1W1BW34_9ZZZZ</name>
<dbReference type="SUPFAM" id="SSF49764">
    <property type="entry name" value="HSP20-like chaperones"/>
    <property type="match status" value="1"/>
</dbReference>
<keyword evidence="2" id="KW-0346">Stress response</keyword>
<dbReference type="InterPro" id="IPR002068">
    <property type="entry name" value="A-crystallin/Hsp20_dom"/>
</dbReference>